<dbReference type="SUPFAM" id="SSF144020">
    <property type="entry name" value="FdhE-like"/>
    <property type="match status" value="1"/>
</dbReference>
<reference evidence="1 2" key="1">
    <citation type="submission" date="2020-10" db="EMBL/GenBank/DDBJ databases">
        <title>Thermofilum lucidum 3507LT sp. nov. a novel member of Thermofilaceae family isolated from Chile hot spring, and proposal of description order Thermofilales.</title>
        <authorList>
            <person name="Zayulina K.S."/>
            <person name="Elcheninov A.G."/>
            <person name="Toshchakov S.V."/>
            <person name="Kublanov I.V."/>
        </authorList>
    </citation>
    <scope>NUCLEOTIDE SEQUENCE [LARGE SCALE GENOMIC DNA]</scope>
    <source>
        <strain evidence="1 2">3507LT</strain>
    </source>
</reference>
<organism evidence="1 2">
    <name type="scientific">Infirmifilum lucidum</name>
    <dbReference type="NCBI Taxonomy" id="2776706"/>
    <lineage>
        <taxon>Archaea</taxon>
        <taxon>Thermoproteota</taxon>
        <taxon>Thermoprotei</taxon>
        <taxon>Thermofilales</taxon>
        <taxon>Thermofilaceae</taxon>
        <taxon>Infirmifilum</taxon>
    </lineage>
</organism>
<dbReference type="GeneID" id="59148263"/>
<dbReference type="Proteomes" id="UP000594121">
    <property type="component" value="Chromosome"/>
</dbReference>
<accession>A0A7L9FGS2</accession>
<keyword evidence="2" id="KW-1185">Reference proteome</keyword>
<dbReference type="RefSeq" id="WP_192818889.1">
    <property type="nucleotide sequence ID" value="NZ_CP062310.1"/>
</dbReference>
<evidence type="ECO:0008006" key="3">
    <source>
        <dbReference type="Google" id="ProtNLM"/>
    </source>
</evidence>
<proteinExistence type="predicted"/>
<protein>
    <recommendedName>
        <fullName evidence="3">Formate dehydrogenase accessory protein FdhE</fullName>
    </recommendedName>
</protein>
<dbReference type="EMBL" id="CP062310">
    <property type="protein sequence ID" value="QOJ78917.1"/>
    <property type="molecule type" value="Genomic_DNA"/>
</dbReference>
<dbReference type="InParanoid" id="A0A7L9FGS2"/>
<name>A0A7L9FGS2_9CREN</name>
<sequence length="233" mass="25924">MAEKLAQVICPDEECAMELKEILRAYNEIEKSIVDVRFKPRFIKDGPVYLENLENVDELLALALNVLGRNGIEIDCSRATPEALKEGFPQDPKLALLSYVARRILYKSLVGRVEGIEWSGGRCPVCGLVPSAAVYSERQGWIYSQTALVLACLCGYSWEYESFKCPACGASSRENFDVYIQGQVVYYKCRKCGHILGTVRTSGESFEKELPVAINYGVVRLVLSGALASKDVY</sequence>
<dbReference type="AlphaFoldDB" id="A0A7L9FGS2"/>
<dbReference type="Gene3D" id="3.90.1670.10">
    <property type="entry name" value="FdhE-like domain"/>
    <property type="match status" value="1"/>
</dbReference>
<evidence type="ECO:0000313" key="2">
    <source>
        <dbReference type="Proteomes" id="UP000594121"/>
    </source>
</evidence>
<gene>
    <name evidence="1" type="ORF">IG193_00165</name>
</gene>
<dbReference type="KEGG" id="thel:IG193_00165"/>
<dbReference type="InterPro" id="IPR024064">
    <property type="entry name" value="FdhE-like_sf"/>
</dbReference>
<evidence type="ECO:0000313" key="1">
    <source>
        <dbReference type="EMBL" id="QOJ78917.1"/>
    </source>
</evidence>